<sequence>MTIPVPNLLYLESMDSVRSSWGSSERRDQAAAQVAVEALLAFAFGNRLVVQQSYALDSYAFQKVLKPISQAYEEVHSSSNMWATGRPAPVQLHLHRARTFLDVVANTIERATTATSDGGYFYSSLYPELNARERHGDFQVAVRKIADSGSLNAFRNLIDDYDRRELIDILDKWFGPAHVENAELVVTPKEKPYHSIDDMLMGLYRDDSRVMTELNKHEVLGSESSKHIIQAVRRLRTAAPGQKLPNDRSLYYGDRAWTADGRTALDVLKSEADLDAVREMVNTLYNRIVVRSIGTSDAFYTTDLGSKDPERDALAQSLALSASAHVLGPSARAQRNHELTIFPASVTFQAPGDAAVAFWRQFEGNAKSAFAKVFEMADDQEWRRSLHNVKGAVMLGDMGALEDATAAHVALLADGLAGILAPGPGGGVQFASGLAGVAGGLAVNPIVPVIAQVSGGWTTGLGILSATLSIGGVVSPRAWRALQRQWAANALKKSLGEFVTAEEG</sequence>
<gene>
    <name evidence="1" type="ORF">GCM10009811_05490</name>
</gene>
<accession>A0ABN2LDK1</accession>
<protein>
    <submittedName>
        <fullName evidence="1">Uncharacterized protein</fullName>
    </submittedName>
</protein>
<dbReference type="Proteomes" id="UP001499938">
    <property type="component" value="Unassembled WGS sequence"/>
</dbReference>
<evidence type="ECO:0000313" key="2">
    <source>
        <dbReference type="Proteomes" id="UP001499938"/>
    </source>
</evidence>
<reference evidence="1 2" key="1">
    <citation type="journal article" date="2019" name="Int. J. Syst. Evol. Microbiol.">
        <title>The Global Catalogue of Microorganisms (GCM) 10K type strain sequencing project: providing services to taxonomists for standard genome sequencing and annotation.</title>
        <authorList>
            <consortium name="The Broad Institute Genomics Platform"/>
            <consortium name="The Broad Institute Genome Sequencing Center for Infectious Disease"/>
            <person name="Wu L."/>
            <person name="Ma J."/>
        </authorList>
    </citation>
    <scope>NUCLEOTIDE SEQUENCE [LARGE SCALE GENOMIC DNA]</scope>
    <source>
        <strain evidence="1 2">JCM 15592</strain>
    </source>
</reference>
<name>A0ABN2LDK1_9MICO</name>
<keyword evidence="2" id="KW-1185">Reference proteome</keyword>
<evidence type="ECO:0000313" key="1">
    <source>
        <dbReference type="EMBL" id="GAA1782937.1"/>
    </source>
</evidence>
<comment type="caution">
    <text evidence="1">The sequence shown here is derived from an EMBL/GenBank/DDBJ whole genome shotgun (WGS) entry which is preliminary data.</text>
</comment>
<proteinExistence type="predicted"/>
<organism evidence="1 2">
    <name type="scientific">Nostocoides veronense</name>
    <dbReference type="NCBI Taxonomy" id="330836"/>
    <lineage>
        <taxon>Bacteria</taxon>
        <taxon>Bacillati</taxon>
        <taxon>Actinomycetota</taxon>
        <taxon>Actinomycetes</taxon>
        <taxon>Micrococcales</taxon>
        <taxon>Intrasporangiaceae</taxon>
        <taxon>Nostocoides</taxon>
    </lineage>
</organism>
<dbReference type="EMBL" id="BAAAPO010000008">
    <property type="protein sequence ID" value="GAA1782937.1"/>
    <property type="molecule type" value="Genomic_DNA"/>
</dbReference>